<keyword evidence="1" id="KW-0479">Metal-binding</keyword>
<dbReference type="SMART" id="SM00066">
    <property type="entry name" value="GAL4"/>
    <property type="match status" value="1"/>
</dbReference>
<evidence type="ECO:0000259" key="4">
    <source>
        <dbReference type="PROSITE" id="PS50048"/>
    </source>
</evidence>
<evidence type="ECO:0000256" key="3">
    <source>
        <dbReference type="SAM" id="MobiDB-lite"/>
    </source>
</evidence>
<dbReference type="GO" id="GO:0003677">
    <property type="term" value="F:DNA binding"/>
    <property type="evidence" value="ECO:0007669"/>
    <property type="project" value="InterPro"/>
</dbReference>
<dbReference type="Proteomes" id="UP000738349">
    <property type="component" value="Unassembled WGS sequence"/>
</dbReference>
<dbReference type="PANTHER" id="PTHR47256:SF1">
    <property type="entry name" value="ZN(II)2CYS6 TRANSCRIPTION FACTOR (EUROFUNG)"/>
    <property type="match status" value="1"/>
</dbReference>
<reference evidence="5" key="1">
    <citation type="journal article" date="2021" name="Nat. Commun.">
        <title>Genetic determinants of endophytism in the Arabidopsis root mycobiome.</title>
        <authorList>
            <person name="Mesny F."/>
            <person name="Miyauchi S."/>
            <person name="Thiergart T."/>
            <person name="Pickel B."/>
            <person name="Atanasova L."/>
            <person name="Karlsson M."/>
            <person name="Huettel B."/>
            <person name="Barry K.W."/>
            <person name="Haridas S."/>
            <person name="Chen C."/>
            <person name="Bauer D."/>
            <person name="Andreopoulos W."/>
            <person name="Pangilinan J."/>
            <person name="LaButti K."/>
            <person name="Riley R."/>
            <person name="Lipzen A."/>
            <person name="Clum A."/>
            <person name="Drula E."/>
            <person name="Henrissat B."/>
            <person name="Kohler A."/>
            <person name="Grigoriev I.V."/>
            <person name="Martin F.M."/>
            <person name="Hacquard S."/>
        </authorList>
    </citation>
    <scope>NUCLEOTIDE SEQUENCE</scope>
    <source>
        <strain evidence="5">MPI-CAGE-AT-0147</strain>
    </source>
</reference>
<dbReference type="CDD" id="cd12148">
    <property type="entry name" value="fungal_TF_MHR"/>
    <property type="match status" value="1"/>
</dbReference>
<dbReference type="Pfam" id="PF04082">
    <property type="entry name" value="Fungal_trans"/>
    <property type="match status" value="1"/>
</dbReference>
<dbReference type="InterPro" id="IPR036864">
    <property type="entry name" value="Zn2-C6_fun-type_DNA-bd_sf"/>
</dbReference>
<gene>
    <name evidence="5" type="ORF">EDB81DRAFT_683887</name>
</gene>
<dbReference type="PANTHER" id="PTHR47256">
    <property type="entry name" value="ZN(II)2CYS6 TRANSCRIPTION FACTOR (EUROFUNG)-RELATED"/>
    <property type="match status" value="1"/>
</dbReference>
<protein>
    <recommendedName>
        <fullName evidence="4">Zn(2)-C6 fungal-type domain-containing protein</fullName>
    </recommendedName>
</protein>
<comment type="caution">
    <text evidence="5">The sequence shown here is derived from an EMBL/GenBank/DDBJ whole genome shotgun (WGS) entry which is preliminary data.</text>
</comment>
<evidence type="ECO:0000313" key="5">
    <source>
        <dbReference type="EMBL" id="KAH7161823.1"/>
    </source>
</evidence>
<dbReference type="CDD" id="cd00067">
    <property type="entry name" value="GAL4"/>
    <property type="match status" value="1"/>
</dbReference>
<feature type="compositionally biased region" description="Polar residues" evidence="3">
    <location>
        <begin position="29"/>
        <end position="39"/>
    </location>
</feature>
<dbReference type="GO" id="GO:0008270">
    <property type="term" value="F:zinc ion binding"/>
    <property type="evidence" value="ECO:0007669"/>
    <property type="project" value="InterPro"/>
</dbReference>
<sequence length="722" mass="82009">MDKNAATGPRFRPLLPANRATPGARVASASETSRASTPISKRKNTHLACQSCRRRKVRCNGGTPRCDQCARWKTNCDYVGEGNDHPRTVKKQLLDTEDKLKAYQELFEILRTKSEDECLAILRRVRTGQDVQSILRHLQDGDLQLQVALSPETRHRYSFPLNSKMPAFLLRVNNPYLQSHMYRHTIGGADKIEANPSGSRVVVSDFEDQYQAPYHVARLIEPLLDSVKPSKWTSVPATDQLLRELLRVYFLHEYTQFPFFHKDYFLQDMAAGRKRFCSSLLVNAVLAAACHAYTKSAHRAKFWSPLSLQYNFSAEARRLKEFEVQTDSLPTIQAGLVMALTCNVDGVDKVGWSHTLQAVAMADRMRIFEATPPETDEASQIVRALTAWSVFCWQSTFCFHFFRPPLVSKLPQQPLPDPSDNTSWYPETWVMYPLSKAPMPIRQGESFKAAAEMRALMTEISCVAFPAIDSQKILSLEEAWNFYLRMYAWYQNLPASLSIEQAVLPLQLSVHLLYLGSSLCNLDLRNLHYFNLVIMLLQPFVTAETQAVELKDGLQHTPQGVVIEAKIRFETAFRLYYSRHGFELYDPLMLQFHIMLGFMTLKTLSNAHDKPPHVVEALRSTLALAIKGLRDYANNAYLGETTFRLLRDAIEKEDLRLLRDLADVGEEDKDMKTLIATHIQSQLPINVVSIAENPEDRRVGNLVAAYKEMGLEDNLEAGGEGN</sequence>
<dbReference type="OrthoDB" id="426882at2759"/>
<dbReference type="EMBL" id="JAGMUV010000004">
    <property type="protein sequence ID" value="KAH7161823.1"/>
    <property type="molecule type" value="Genomic_DNA"/>
</dbReference>
<evidence type="ECO:0000313" key="6">
    <source>
        <dbReference type="Proteomes" id="UP000738349"/>
    </source>
</evidence>
<feature type="region of interest" description="Disordered" evidence="3">
    <location>
        <begin position="1"/>
        <end position="42"/>
    </location>
</feature>
<dbReference type="InterPro" id="IPR053187">
    <property type="entry name" value="Notoamide_regulator"/>
</dbReference>
<evidence type="ECO:0000256" key="1">
    <source>
        <dbReference type="ARBA" id="ARBA00022723"/>
    </source>
</evidence>
<feature type="domain" description="Zn(2)-C6 fungal-type" evidence="4">
    <location>
        <begin position="48"/>
        <end position="78"/>
    </location>
</feature>
<dbReference type="PROSITE" id="PS50048">
    <property type="entry name" value="ZN2_CY6_FUNGAL_2"/>
    <property type="match status" value="1"/>
</dbReference>
<dbReference type="GO" id="GO:0006351">
    <property type="term" value="P:DNA-templated transcription"/>
    <property type="evidence" value="ECO:0007669"/>
    <property type="project" value="InterPro"/>
</dbReference>
<name>A0A9P9FJ03_9HYPO</name>
<organism evidence="5 6">
    <name type="scientific">Dactylonectria macrodidyma</name>
    <dbReference type="NCBI Taxonomy" id="307937"/>
    <lineage>
        <taxon>Eukaryota</taxon>
        <taxon>Fungi</taxon>
        <taxon>Dikarya</taxon>
        <taxon>Ascomycota</taxon>
        <taxon>Pezizomycotina</taxon>
        <taxon>Sordariomycetes</taxon>
        <taxon>Hypocreomycetidae</taxon>
        <taxon>Hypocreales</taxon>
        <taxon>Nectriaceae</taxon>
        <taxon>Dactylonectria</taxon>
    </lineage>
</organism>
<dbReference type="SUPFAM" id="SSF57701">
    <property type="entry name" value="Zn2/Cys6 DNA-binding domain"/>
    <property type="match status" value="1"/>
</dbReference>
<dbReference type="InterPro" id="IPR007219">
    <property type="entry name" value="XnlR_reg_dom"/>
</dbReference>
<dbReference type="GO" id="GO:0000981">
    <property type="term" value="F:DNA-binding transcription factor activity, RNA polymerase II-specific"/>
    <property type="evidence" value="ECO:0007669"/>
    <property type="project" value="InterPro"/>
</dbReference>
<dbReference type="InterPro" id="IPR001138">
    <property type="entry name" value="Zn2Cys6_DnaBD"/>
</dbReference>
<dbReference type="PROSITE" id="PS00463">
    <property type="entry name" value="ZN2_CY6_FUNGAL_1"/>
    <property type="match status" value="1"/>
</dbReference>
<dbReference type="AlphaFoldDB" id="A0A9P9FJ03"/>
<keyword evidence="2" id="KW-0539">Nucleus</keyword>
<dbReference type="Gene3D" id="4.10.240.10">
    <property type="entry name" value="Zn(2)-C6 fungal-type DNA-binding domain"/>
    <property type="match status" value="1"/>
</dbReference>
<accession>A0A9P9FJ03</accession>
<keyword evidence="6" id="KW-1185">Reference proteome</keyword>
<evidence type="ECO:0000256" key="2">
    <source>
        <dbReference type="ARBA" id="ARBA00023242"/>
    </source>
</evidence>
<dbReference type="Pfam" id="PF00172">
    <property type="entry name" value="Zn_clus"/>
    <property type="match status" value="1"/>
</dbReference>
<proteinExistence type="predicted"/>